<evidence type="ECO:0000256" key="4">
    <source>
        <dbReference type="SAM" id="MobiDB-lite"/>
    </source>
</evidence>
<accession>A0A5S3N628</accession>
<keyword evidence="6" id="KW-0675">Receptor</keyword>
<dbReference type="AlphaFoldDB" id="A0A5S3N628"/>
<dbReference type="PANTHER" id="PTHR40980:SF3">
    <property type="entry name" value="TONB-DEPENDENT RECEPTOR-LIKE BETA-BARREL DOMAIN-CONTAINING PROTEIN"/>
    <property type="match status" value="1"/>
</dbReference>
<dbReference type="OrthoDB" id="8764943at2"/>
<feature type="region of interest" description="Disordered" evidence="4">
    <location>
        <begin position="771"/>
        <end position="791"/>
    </location>
</feature>
<feature type="domain" description="Outer membrane protein beta-barrel" evidence="5">
    <location>
        <begin position="365"/>
        <end position="764"/>
    </location>
</feature>
<dbReference type="GO" id="GO:0009279">
    <property type="term" value="C:cell outer membrane"/>
    <property type="evidence" value="ECO:0007669"/>
    <property type="project" value="UniProtKB-SubCell"/>
</dbReference>
<comment type="caution">
    <text evidence="6">The sequence shown here is derived from an EMBL/GenBank/DDBJ whole genome shotgun (WGS) entry which is preliminary data.</text>
</comment>
<dbReference type="Proteomes" id="UP000307140">
    <property type="component" value="Unassembled WGS sequence"/>
</dbReference>
<dbReference type="SUPFAM" id="SSF56935">
    <property type="entry name" value="Porins"/>
    <property type="match status" value="1"/>
</dbReference>
<keyword evidence="2" id="KW-0472">Membrane</keyword>
<dbReference type="Gene3D" id="2.40.170.20">
    <property type="entry name" value="TonB-dependent receptor, beta-barrel domain"/>
    <property type="match status" value="1"/>
</dbReference>
<evidence type="ECO:0000259" key="5">
    <source>
        <dbReference type="Pfam" id="PF14905"/>
    </source>
</evidence>
<gene>
    <name evidence="6" type="ORF">FDT66_08785</name>
</gene>
<sequence length="791" mass="89472">MKTFTTTLFLLFFGIFTTIAQYTISGKIVDTQNNTLPFANIILYKTGNEANPKGTVSNDDGSYKFENIASGKYKIEISMLGFETQKIKEFELTSNKIFNITLKEESQTLNEVVIKSKRPVIKQTAEKLIVDLEKSEMINTNLQDVMRKIPGVLVTNNGISIAGKGGVTILINGKTTEYMDVDTLLRDFPADNIAKIELVEQPGAEYQASGSGAVVNIILKKNVRLGTHGSVNSWIGEDEGFEWGSGVSIASYKNKLNWQAGVNYSQPTWRDDLFLVRTVGSETYDQVTREPYDPDNFTINGSLDYYINENHSIGIGGRYNNRKSTRTVSSETIISDANNRNTLFSENYFDRDRANFNINPYYEYKTDTDKLVIDFNYVDFTNDNTNTLYDIAGSTVNFTDRKYIQDGTYSIKTYRADYTKTFSDNFKISAGTRFADVTTDNDLQTFEENMNNGFDKNDEASSRFVIDETIFALYSKVNANFGKWSFSGGLRYEDSNTDGTSTFLKNGTPTTEVQKRPIKKVFPSASISRKITDVLGASVSYSYRIQRPSYNSLNSFQQFLDPFSAGEGNPNLTPAYTNNYQFNLTYEGQPFFTVGYSKTEDVIFQLIKQDNATAQIRQQNVNVENNENWNFRLFAPVNFAKGLEGYTGIIVTNTDFQSSTYDIDLNKWNLIWFIQASYQLPWDVNFELSGNYGTGALEGQIEVDWLAELDFSFGKKFLDDKLKVNLGFNKMLNRGFVGNIDYGNGTAQVESNGSRQNIQLRLVYSFGSQFGKKKSKRSRNNDEENRINDGN</sequence>
<dbReference type="PANTHER" id="PTHR40980">
    <property type="entry name" value="PLUG DOMAIN-CONTAINING PROTEIN"/>
    <property type="match status" value="1"/>
</dbReference>
<evidence type="ECO:0000256" key="3">
    <source>
        <dbReference type="ARBA" id="ARBA00023237"/>
    </source>
</evidence>
<dbReference type="RefSeq" id="WP_138535804.1">
    <property type="nucleotide sequence ID" value="NZ_VANR01000004.1"/>
</dbReference>
<dbReference type="InterPro" id="IPR037066">
    <property type="entry name" value="Plug_dom_sf"/>
</dbReference>
<name>A0A5S3N628_9FLAO</name>
<dbReference type="Pfam" id="PF13715">
    <property type="entry name" value="CarbopepD_reg_2"/>
    <property type="match status" value="1"/>
</dbReference>
<keyword evidence="3" id="KW-0998">Cell outer membrane</keyword>
<dbReference type="InterPro" id="IPR036942">
    <property type="entry name" value="Beta-barrel_TonB_sf"/>
</dbReference>
<dbReference type="InterPro" id="IPR041700">
    <property type="entry name" value="OMP_b-brl_3"/>
</dbReference>
<dbReference type="SUPFAM" id="SSF49464">
    <property type="entry name" value="Carboxypeptidase regulatory domain-like"/>
    <property type="match status" value="1"/>
</dbReference>
<evidence type="ECO:0000256" key="1">
    <source>
        <dbReference type="ARBA" id="ARBA00004442"/>
    </source>
</evidence>
<dbReference type="EMBL" id="VANR01000004">
    <property type="protein sequence ID" value="TMM29954.1"/>
    <property type="molecule type" value="Genomic_DNA"/>
</dbReference>
<evidence type="ECO:0000256" key="2">
    <source>
        <dbReference type="ARBA" id="ARBA00023136"/>
    </source>
</evidence>
<dbReference type="Gene3D" id="2.170.130.10">
    <property type="entry name" value="TonB-dependent receptor, plug domain"/>
    <property type="match status" value="1"/>
</dbReference>
<reference evidence="6 7" key="1">
    <citation type="submission" date="2019-05" db="EMBL/GenBank/DDBJ databases">
        <title>Polaribacter aestuariivivens sp. nov., isolated from a tidal flat.</title>
        <authorList>
            <person name="Yoon J.-H."/>
        </authorList>
    </citation>
    <scope>NUCLEOTIDE SEQUENCE [LARGE SCALE GENOMIC DNA]</scope>
    <source>
        <strain evidence="6 7">DBTF-3</strain>
    </source>
</reference>
<feature type="compositionally biased region" description="Basic and acidic residues" evidence="4">
    <location>
        <begin position="779"/>
        <end position="791"/>
    </location>
</feature>
<comment type="subcellular location">
    <subcellularLocation>
        <location evidence="1">Cell outer membrane</location>
    </subcellularLocation>
</comment>
<proteinExistence type="predicted"/>
<evidence type="ECO:0000313" key="6">
    <source>
        <dbReference type="EMBL" id="TMM29954.1"/>
    </source>
</evidence>
<dbReference type="Gene3D" id="2.60.40.1120">
    <property type="entry name" value="Carboxypeptidase-like, regulatory domain"/>
    <property type="match status" value="1"/>
</dbReference>
<organism evidence="6 7">
    <name type="scientific">Polaribacter aestuariivivens</name>
    <dbReference type="NCBI Taxonomy" id="2304626"/>
    <lineage>
        <taxon>Bacteria</taxon>
        <taxon>Pseudomonadati</taxon>
        <taxon>Bacteroidota</taxon>
        <taxon>Flavobacteriia</taxon>
        <taxon>Flavobacteriales</taxon>
        <taxon>Flavobacteriaceae</taxon>
    </lineage>
</organism>
<keyword evidence="7" id="KW-1185">Reference proteome</keyword>
<protein>
    <submittedName>
        <fullName evidence="6">TonB-dependent receptor</fullName>
    </submittedName>
</protein>
<evidence type="ECO:0000313" key="7">
    <source>
        <dbReference type="Proteomes" id="UP000307140"/>
    </source>
</evidence>
<dbReference type="Pfam" id="PF14905">
    <property type="entry name" value="OMP_b-brl_3"/>
    <property type="match status" value="1"/>
</dbReference>
<dbReference type="InterPro" id="IPR008969">
    <property type="entry name" value="CarboxyPept-like_regulatory"/>
</dbReference>